<dbReference type="Pfam" id="PF10009">
    <property type="entry name" value="DUF2252"/>
    <property type="match status" value="1"/>
</dbReference>
<dbReference type="Proteomes" id="UP001065613">
    <property type="component" value="Chromosome"/>
</dbReference>
<dbReference type="PANTHER" id="PTHR39441:SF1">
    <property type="entry name" value="DUF2252 DOMAIN-CONTAINING PROTEIN"/>
    <property type="match status" value="1"/>
</dbReference>
<accession>A0A977KY38</accession>
<dbReference type="KEGG" id="wna:KA717_35495"/>
<dbReference type="EMBL" id="CP073041">
    <property type="protein sequence ID" value="UXE60740.1"/>
    <property type="molecule type" value="Genomic_DNA"/>
</dbReference>
<dbReference type="InterPro" id="IPR018721">
    <property type="entry name" value="DUF2252"/>
</dbReference>
<protein>
    <submittedName>
        <fullName evidence="1">DUF2252 domain-containing protein</fullName>
    </submittedName>
</protein>
<name>A0A977KY38_9CYAN</name>
<proteinExistence type="predicted"/>
<organism evidence="1">
    <name type="scientific">Woronichinia naegeliana WA131</name>
    <dbReference type="NCBI Taxonomy" id="2824559"/>
    <lineage>
        <taxon>Bacteria</taxon>
        <taxon>Bacillati</taxon>
        <taxon>Cyanobacteriota</taxon>
        <taxon>Cyanophyceae</taxon>
        <taxon>Synechococcales</taxon>
        <taxon>Coelosphaeriaceae</taxon>
        <taxon>Woronichinia</taxon>
    </lineage>
</organism>
<evidence type="ECO:0000313" key="1">
    <source>
        <dbReference type="EMBL" id="UXE60740.1"/>
    </source>
</evidence>
<dbReference type="PANTHER" id="PTHR39441">
    <property type="entry name" value="DUF2252 DOMAIN-CONTAINING PROTEIN"/>
    <property type="match status" value="1"/>
</dbReference>
<reference evidence="1" key="1">
    <citation type="submission" date="2021-04" db="EMBL/GenBank/DDBJ databases">
        <title>Genome sequence of Woronichinia naegeliana from Washington state freshwater lake bloom.</title>
        <authorList>
            <person name="Dreher T.W."/>
        </authorList>
    </citation>
    <scope>NUCLEOTIDE SEQUENCE</scope>
    <source>
        <strain evidence="1">WA131</strain>
    </source>
</reference>
<gene>
    <name evidence="1" type="ORF">KA717_35495</name>
</gene>
<sequence>MCNSDICQRIKEFNSNPGRDQELVQLKYKKMKENPFVFLRGSCHLFYEDWPSDSPLNQAPLSWICGDLHLENFGSYKGDNRLTYFDVNDFDESVLAPCTFDVTRLITSLFLAVDEIKPCSADPLALATLFLNSYTTTLSDGKARWIERDTAEGLVEALLNEVHDKDRAKFLDKKAPVNDKNVRKIEIKPDKTCPVTSPTFNDVKTALQKFAESQENPDFFNVIDIVWRIAGTGSLGLKRYLVLVEGKGSPDDNYLLDLKQSIPSSLTRFISYFSQSRWNNESQRIIANQKKMQAITPALLHSLEINGEHFVMREYQPNEDKIDLSSDNPNLDQQSLEKLMKTLGDIVAWSHLRSSGRQGAANADALVDFAQDTQWHQEVLGYAQKYSQKVIANHQEFKDSAITNS</sequence>
<dbReference type="AlphaFoldDB" id="A0A977KY38"/>